<evidence type="ECO:0000259" key="2">
    <source>
        <dbReference type="Pfam" id="PF00149"/>
    </source>
</evidence>
<reference evidence="4" key="1">
    <citation type="submission" date="2016-10" db="EMBL/GenBank/DDBJ databases">
        <authorList>
            <person name="Varghese N."/>
            <person name="Submissions S."/>
        </authorList>
    </citation>
    <scope>NUCLEOTIDE SEQUENCE [LARGE SCALE GENOMIC DNA]</scope>
    <source>
        <strain evidence="4">BL36</strain>
    </source>
</reference>
<accession>A0A1I4MAS1</accession>
<proteinExistence type="predicted"/>
<keyword evidence="4" id="KW-1185">Reference proteome</keyword>
<dbReference type="RefSeq" id="WP_092042337.1">
    <property type="nucleotide sequence ID" value="NZ_FOTK01000016.1"/>
</dbReference>
<feature type="domain" description="Calcineurin-like phosphoesterase" evidence="2">
    <location>
        <begin position="16"/>
        <end position="233"/>
    </location>
</feature>
<gene>
    <name evidence="3" type="ORF">SAMN05192568_101630</name>
</gene>
<dbReference type="AlphaFoldDB" id="A0A1I4MAS1"/>
<dbReference type="OrthoDB" id="9816081at2"/>
<dbReference type="Pfam" id="PF00149">
    <property type="entry name" value="Metallophos"/>
    <property type="match status" value="1"/>
</dbReference>
<protein>
    <submittedName>
        <fullName evidence="3">3',5'-cyclic AMP phosphodiesterase CpdA</fullName>
    </submittedName>
</protein>
<evidence type="ECO:0000313" key="3">
    <source>
        <dbReference type="EMBL" id="SFM00329.1"/>
    </source>
</evidence>
<evidence type="ECO:0000313" key="4">
    <source>
        <dbReference type="Proteomes" id="UP000199048"/>
    </source>
</evidence>
<organism evidence="3 4">
    <name type="scientific">Methylobacterium pseudosasicola</name>
    <dbReference type="NCBI Taxonomy" id="582667"/>
    <lineage>
        <taxon>Bacteria</taxon>
        <taxon>Pseudomonadati</taxon>
        <taxon>Pseudomonadota</taxon>
        <taxon>Alphaproteobacteria</taxon>
        <taxon>Hyphomicrobiales</taxon>
        <taxon>Methylobacteriaceae</taxon>
        <taxon>Methylobacterium</taxon>
    </lineage>
</organism>
<name>A0A1I4MAS1_9HYPH</name>
<dbReference type="SUPFAM" id="SSF56300">
    <property type="entry name" value="Metallo-dependent phosphatases"/>
    <property type="match status" value="1"/>
</dbReference>
<dbReference type="InterPro" id="IPR051918">
    <property type="entry name" value="STPP_CPPED1"/>
</dbReference>
<dbReference type="InterPro" id="IPR029052">
    <property type="entry name" value="Metallo-depent_PP-like"/>
</dbReference>
<dbReference type="PANTHER" id="PTHR43143:SF1">
    <property type="entry name" value="SERINE_THREONINE-PROTEIN PHOSPHATASE CPPED1"/>
    <property type="match status" value="1"/>
</dbReference>
<dbReference type="PANTHER" id="PTHR43143">
    <property type="entry name" value="METALLOPHOSPHOESTERASE, CALCINEURIN SUPERFAMILY"/>
    <property type="match status" value="1"/>
</dbReference>
<evidence type="ECO:0000256" key="1">
    <source>
        <dbReference type="SAM" id="MobiDB-lite"/>
    </source>
</evidence>
<feature type="region of interest" description="Disordered" evidence="1">
    <location>
        <begin position="393"/>
        <end position="412"/>
    </location>
</feature>
<dbReference type="EMBL" id="FOTK01000016">
    <property type="protein sequence ID" value="SFM00329.1"/>
    <property type="molecule type" value="Genomic_DNA"/>
</dbReference>
<dbReference type="Gene3D" id="3.60.21.10">
    <property type="match status" value="1"/>
</dbReference>
<dbReference type="InterPro" id="IPR004843">
    <property type="entry name" value="Calcineurin-like_PHP"/>
</dbReference>
<dbReference type="STRING" id="582667.SAMN05192568_101630"/>
<dbReference type="Proteomes" id="UP000199048">
    <property type="component" value="Unassembled WGS sequence"/>
</dbReference>
<dbReference type="GO" id="GO:0016787">
    <property type="term" value="F:hydrolase activity"/>
    <property type="evidence" value="ECO:0007669"/>
    <property type="project" value="InterPro"/>
</dbReference>
<sequence>MSAPDPGPKPRRDPLVFLHVGDLHLQEAAAQNARDLNAILDQVATIAPQDLFDFVYLPGDLAENGYASEYRILREALDRHPDLPVRLIPGDHDRQHGQMGDFHAFAASLGGRLPEPIIWELEQPPSGCPETWPLLKIPHYCASADIQGVRCLFVDMVSPGFGRKGIGLDFRLGGPQTQWLNAQLADAAKEKIPCAVFMHAYPDDLREPDDRLDIGGLFWAYRVRLVEMGHTHYNELAPDGRTLYAAARSVGQNEDGSVGYAVAAIDGPVTSWRFRALDRTAPFVLITSPADRRVATLPTTPESSGMVLDAEGRITVRAVVLSDAPPRYVHCRVDTGPWIRMHRAEGARCYEAALPWDGGGRSIQVEAVHACWPGHGPDYVDTDVIEPVVAASDSAAAPPMPEKPGSDAGRIQSWVRKGVRGDQLGPNRYGRKW</sequence>